<keyword evidence="5" id="KW-1185">Reference proteome</keyword>
<reference evidence="2 4" key="1">
    <citation type="submission" date="2019-04" db="EMBL/GenBank/DDBJ databases">
        <title>Complete genome sequence of Agrobacterium larrymoorei CFBP5473.</title>
        <authorList>
            <person name="Haryono M."/>
            <person name="Chou L."/>
            <person name="Lin Y.-C."/>
            <person name="Lai E.-M."/>
            <person name="Kuo C.-H."/>
        </authorList>
    </citation>
    <scope>NUCLEOTIDE SEQUENCE [LARGE SCALE GENOMIC DNA]</scope>
    <source>
        <strain evidence="2 4">CFBP5473</strain>
    </source>
</reference>
<dbReference type="OrthoDB" id="8359837at2"/>
<name>A0A4D7DUG3_9HYPH</name>
<evidence type="ECO:0000313" key="5">
    <source>
        <dbReference type="Proteomes" id="UP000826513"/>
    </source>
</evidence>
<evidence type="ECO:0000313" key="4">
    <source>
        <dbReference type="Proteomes" id="UP000298545"/>
    </source>
</evidence>
<dbReference type="STRING" id="1367849.GCA_000518585_04869"/>
<proteinExistence type="predicted"/>
<sequence length="263" mass="30160">MSKPNDPSEGAPRQIEVGMQMTVKDFITRNNLSMGPREQQGYVIDVDYLTDWMPIFFDDNWITLRFIEGAQSFELPPGRTLQITQRAGRIDGLAFRPFDQPRPLNEMHDYIANLIVTLEGKGWQPTLRIKIPSKSEDFDSTGKNLFAEMQSPSGSSLQMSLRDYGLAPKQESFILSFDPTHRSADESRTYLLEVTLSSSENEISYGDLIYPRRIYELGDVKKELPLRYWINDPDWTPQKAGMVPTTPEERANSESSKWKMPPK</sequence>
<dbReference type="KEGG" id="alf:CFBP5473_14415"/>
<evidence type="ECO:0000256" key="1">
    <source>
        <dbReference type="SAM" id="MobiDB-lite"/>
    </source>
</evidence>
<dbReference type="EMBL" id="CP072168">
    <property type="protein sequence ID" value="QYA08763.1"/>
    <property type="molecule type" value="Genomic_DNA"/>
</dbReference>
<evidence type="ECO:0000313" key="3">
    <source>
        <dbReference type="EMBL" id="QYA08763.1"/>
    </source>
</evidence>
<accession>A0A4D7DUG3</accession>
<dbReference type="Proteomes" id="UP000826513">
    <property type="component" value="Chromosome 2"/>
</dbReference>
<reference evidence="3 5" key="2">
    <citation type="submission" date="2021-03" db="EMBL/GenBank/DDBJ databases">
        <title>Rapid diversification of plasmids in a genus of pathogenic and nitrogen fixing bacteria.</title>
        <authorList>
            <person name="Weisberg A.J."/>
            <person name="Miller M."/>
            <person name="Ream W."/>
            <person name="Grunwald N.J."/>
            <person name="Chang J.H."/>
        </authorList>
    </citation>
    <scope>NUCLEOTIDE SEQUENCE [LARGE SCALE GENOMIC DNA]</scope>
    <source>
        <strain evidence="3 5">AF3.44</strain>
    </source>
</reference>
<protein>
    <submittedName>
        <fullName evidence="2">Uncharacterized protein</fullName>
    </submittedName>
</protein>
<organism evidence="2 4">
    <name type="scientific">Agrobacterium larrymoorei</name>
    <dbReference type="NCBI Taxonomy" id="160699"/>
    <lineage>
        <taxon>Bacteria</taxon>
        <taxon>Pseudomonadati</taxon>
        <taxon>Pseudomonadota</taxon>
        <taxon>Alphaproteobacteria</taxon>
        <taxon>Hyphomicrobiales</taxon>
        <taxon>Rhizobiaceae</taxon>
        <taxon>Rhizobium/Agrobacterium group</taxon>
        <taxon>Agrobacterium</taxon>
    </lineage>
</organism>
<feature type="region of interest" description="Disordered" evidence="1">
    <location>
        <begin position="236"/>
        <end position="263"/>
    </location>
</feature>
<dbReference type="AlphaFoldDB" id="A0A4D7DUG3"/>
<evidence type="ECO:0000313" key="2">
    <source>
        <dbReference type="EMBL" id="QCI99227.1"/>
    </source>
</evidence>
<dbReference type="Proteomes" id="UP000298545">
    <property type="component" value="Chromosome linear"/>
</dbReference>
<dbReference type="RefSeq" id="WP_136954380.1">
    <property type="nucleotide sequence ID" value="NZ_CP039692.1"/>
</dbReference>
<dbReference type="EMBL" id="CP039692">
    <property type="protein sequence ID" value="QCI99227.1"/>
    <property type="molecule type" value="Genomic_DNA"/>
</dbReference>
<gene>
    <name evidence="2" type="ORF">CFBP5473_14415</name>
    <name evidence="3" type="ORF">J5285_15165</name>
</gene>